<dbReference type="EMBL" id="PGXC01000017">
    <property type="protein sequence ID" value="PKK89465.1"/>
    <property type="molecule type" value="Genomic_DNA"/>
</dbReference>
<dbReference type="CDD" id="cd03255">
    <property type="entry name" value="ABC_MJ0796_LolCDE_FtsE"/>
    <property type="match status" value="1"/>
</dbReference>
<keyword evidence="2" id="KW-0547">Nucleotide-binding</keyword>
<dbReference type="InterPro" id="IPR003439">
    <property type="entry name" value="ABC_transporter-like_ATP-bd"/>
</dbReference>
<dbReference type="GO" id="GO:0005524">
    <property type="term" value="F:ATP binding"/>
    <property type="evidence" value="ECO:0007669"/>
    <property type="project" value="UniProtKB-KW"/>
</dbReference>
<protein>
    <submittedName>
        <fullName evidence="5">Macrolide ABC transporter ATP-binding protein</fullName>
    </submittedName>
</protein>
<dbReference type="FunFam" id="3.40.50.300:FF:000032">
    <property type="entry name" value="Export ABC transporter ATP-binding protein"/>
    <property type="match status" value="1"/>
</dbReference>
<dbReference type="SUPFAM" id="SSF52540">
    <property type="entry name" value="P-loop containing nucleoside triphosphate hydrolases"/>
    <property type="match status" value="1"/>
</dbReference>
<dbReference type="PANTHER" id="PTHR24220:SF86">
    <property type="entry name" value="ABC TRANSPORTER ABCH.1"/>
    <property type="match status" value="1"/>
</dbReference>
<evidence type="ECO:0000313" key="6">
    <source>
        <dbReference type="Proteomes" id="UP000233256"/>
    </source>
</evidence>
<gene>
    <name evidence="5" type="ORF">CVV64_14190</name>
</gene>
<dbReference type="PANTHER" id="PTHR24220">
    <property type="entry name" value="IMPORT ATP-BINDING PROTEIN"/>
    <property type="match status" value="1"/>
</dbReference>
<sequence>MIHLEDIIRNFRVGILDFPVLKGINLSIMEGDLAAIIGTSGGGKSTLMNIIGLLDEPTSGKYEFEGENVLNLNDDAISLIRNKKIGFVFQQFNLLSRLTSTRNVAMPLLYRGLSTRAAEARARAVLEKVGMGDRTEHKPTELSGGQQQRIAIARALVGEPSIILADEPTGALDTKVGQEIMDLFLKLNRDDGITIVMITHDPRVAAQCHRCVRIQDGLISTETKEKKEVSQ</sequence>
<dbReference type="AlphaFoldDB" id="A0A2N1PMA9"/>
<dbReference type="InterPro" id="IPR003593">
    <property type="entry name" value="AAA+_ATPase"/>
</dbReference>
<dbReference type="PROSITE" id="PS00211">
    <property type="entry name" value="ABC_TRANSPORTER_1"/>
    <property type="match status" value="1"/>
</dbReference>
<evidence type="ECO:0000313" key="5">
    <source>
        <dbReference type="EMBL" id="PKK89465.1"/>
    </source>
</evidence>
<reference evidence="5 6" key="1">
    <citation type="journal article" date="2017" name="ISME J.">
        <title>Potential for microbial H2 and metal transformations associated with novel bacteria and archaea in deep terrestrial subsurface sediments.</title>
        <authorList>
            <person name="Hernsdorf A.W."/>
            <person name="Amano Y."/>
            <person name="Miyakawa K."/>
            <person name="Ise K."/>
            <person name="Suzuki Y."/>
            <person name="Anantharaman K."/>
            <person name="Probst A."/>
            <person name="Burstein D."/>
            <person name="Thomas B.C."/>
            <person name="Banfield J.F."/>
        </authorList>
    </citation>
    <scope>NUCLEOTIDE SEQUENCE [LARGE SCALE GENOMIC DNA]</scope>
    <source>
        <strain evidence="5">HGW-Wallbacteria-1</strain>
    </source>
</reference>
<dbReference type="GO" id="GO:0098796">
    <property type="term" value="C:membrane protein complex"/>
    <property type="evidence" value="ECO:0007669"/>
    <property type="project" value="UniProtKB-ARBA"/>
</dbReference>
<keyword evidence="3 5" id="KW-0067">ATP-binding</keyword>
<evidence type="ECO:0000256" key="1">
    <source>
        <dbReference type="ARBA" id="ARBA00022448"/>
    </source>
</evidence>
<dbReference type="InterPro" id="IPR017871">
    <property type="entry name" value="ABC_transporter-like_CS"/>
</dbReference>
<feature type="domain" description="ABC transporter" evidence="4">
    <location>
        <begin position="2"/>
        <end position="231"/>
    </location>
</feature>
<keyword evidence="1" id="KW-0813">Transport</keyword>
<dbReference type="Gene3D" id="3.40.50.300">
    <property type="entry name" value="P-loop containing nucleotide triphosphate hydrolases"/>
    <property type="match status" value="1"/>
</dbReference>
<organism evidence="5 6">
    <name type="scientific">Candidatus Wallbacteria bacterium HGW-Wallbacteria-1</name>
    <dbReference type="NCBI Taxonomy" id="2013854"/>
    <lineage>
        <taxon>Bacteria</taxon>
        <taxon>Candidatus Walliibacteriota</taxon>
    </lineage>
</organism>
<evidence type="ECO:0000256" key="3">
    <source>
        <dbReference type="ARBA" id="ARBA00022840"/>
    </source>
</evidence>
<dbReference type="InterPro" id="IPR015854">
    <property type="entry name" value="ABC_transpr_LolD-like"/>
</dbReference>
<evidence type="ECO:0000256" key="2">
    <source>
        <dbReference type="ARBA" id="ARBA00022741"/>
    </source>
</evidence>
<dbReference type="InterPro" id="IPR027417">
    <property type="entry name" value="P-loop_NTPase"/>
</dbReference>
<dbReference type="Pfam" id="PF00005">
    <property type="entry name" value="ABC_tran"/>
    <property type="match status" value="1"/>
</dbReference>
<dbReference type="SMART" id="SM00382">
    <property type="entry name" value="AAA"/>
    <property type="match status" value="1"/>
</dbReference>
<dbReference type="GO" id="GO:0016887">
    <property type="term" value="F:ATP hydrolysis activity"/>
    <property type="evidence" value="ECO:0007669"/>
    <property type="project" value="InterPro"/>
</dbReference>
<proteinExistence type="predicted"/>
<dbReference type="Proteomes" id="UP000233256">
    <property type="component" value="Unassembled WGS sequence"/>
</dbReference>
<evidence type="ECO:0000259" key="4">
    <source>
        <dbReference type="PROSITE" id="PS50893"/>
    </source>
</evidence>
<dbReference type="GO" id="GO:0022857">
    <property type="term" value="F:transmembrane transporter activity"/>
    <property type="evidence" value="ECO:0007669"/>
    <property type="project" value="TreeGrafter"/>
</dbReference>
<accession>A0A2N1PMA9</accession>
<comment type="caution">
    <text evidence="5">The sequence shown here is derived from an EMBL/GenBank/DDBJ whole genome shotgun (WGS) entry which is preliminary data.</text>
</comment>
<dbReference type="GO" id="GO:0005886">
    <property type="term" value="C:plasma membrane"/>
    <property type="evidence" value="ECO:0007669"/>
    <property type="project" value="TreeGrafter"/>
</dbReference>
<dbReference type="PROSITE" id="PS50893">
    <property type="entry name" value="ABC_TRANSPORTER_2"/>
    <property type="match status" value="1"/>
</dbReference>
<name>A0A2N1PMA9_9BACT</name>
<dbReference type="InterPro" id="IPR017911">
    <property type="entry name" value="MacB-like_ATP-bd"/>
</dbReference>